<protein>
    <submittedName>
        <fullName evidence="1">Uncharacterized protein</fullName>
    </submittedName>
</protein>
<dbReference type="Proteomes" id="UP000786811">
    <property type="component" value="Unassembled WGS sequence"/>
</dbReference>
<dbReference type="EMBL" id="CAJNRD030001118">
    <property type="protein sequence ID" value="CAG5084292.1"/>
    <property type="molecule type" value="Genomic_DNA"/>
</dbReference>
<organism evidence="1 2">
    <name type="scientific">Cotesia congregata</name>
    <name type="common">Parasitoid wasp</name>
    <name type="synonym">Apanteles congregatus</name>
    <dbReference type="NCBI Taxonomy" id="51543"/>
    <lineage>
        <taxon>Eukaryota</taxon>
        <taxon>Metazoa</taxon>
        <taxon>Ecdysozoa</taxon>
        <taxon>Arthropoda</taxon>
        <taxon>Hexapoda</taxon>
        <taxon>Insecta</taxon>
        <taxon>Pterygota</taxon>
        <taxon>Neoptera</taxon>
        <taxon>Endopterygota</taxon>
        <taxon>Hymenoptera</taxon>
        <taxon>Apocrita</taxon>
        <taxon>Ichneumonoidea</taxon>
        <taxon>Braconidae</taxon>
        <taxon>Microgastrinae</taxon>
        <taxon>Cotesia</taxon>
    </lineage>
</organism>
<sequence length="122" mass="13952">MKITVEPAIACDSAALLINIRQFDKYRKTLLWFSGAITLREDDNGYYYLSQEVNPAECPIGDLDRCHVPKYPWVVSILNFIFKSNIDFDCEAHGNDETHFDFSSLSSIKNEIVDKWGIGRVS</sequence>
<dbReference type="AlphaFoldDB" id="A0A8J2MMA1"/>
<accession>A0A8J2MMA1</accession>
<keyword evidence="2" id="KW-1185">Reference proteome</keyword>
<evidence type="ECO:0000313" key="2">
    <source>
        <dbReference type="Proteomes" id="UP000786811"/>
    </source>
</evidence>
<comment type="caution">
    <text evidence="1">The sequence shown here is derived from an EMBL/GenBank/DDBJ whole genome shotgun (WGS) entry which is preliminary data.</text>
</comment>
<name>A0A8J2MMA1_COTCN</name>
<gene>
    <name evidence="1" type="ORF">HICCMSTLAB_LOCUS4068</name>
</gene>
<reference evidence="1" key="1">
    <citation type="submission" date="2021-04" db="EMBL/GenBank/DDBJ databases">
        <authorList>
            <person name="Chebbi M.A.C M."/>
        </authorList>
    </citation>
    <scope>NUCLEOTIDE SEQUENCE</scope>
</reference>
<evidence type="ECO:0000313" key="1">
    <source>
        <dbReference type="EMBL" id="CAG5084292.1"/>
    </source>
</evidence>
<proteinExistence type="predicted"/>